<dbReference type="Proteomes" id="UP000033452">
    <property type="component" value="Unassembled WGS sequence"/>
</dbReference>
<proteinExistence type="predicted"/>
<dbReference type="PATRIC" id="fig|43658.5.peg.4428"/>
<dbReference type="EMBL" id="JXYA01000058">
    <property type="protein sequence ID" value="KJZ05963.1"/>
    <property type="molecule type" value="Genomic_DNA"/>
</dbReference>
<sequence>MDLHAMADSAAQAEALLKMLANRNRLMILCSLQSTELSVGELNAQVPLAQSALSQHLAAMRKAGLVASRREGATVYYRIADDKVLVILQQLYQLFCADQEGS</sequence>
<dbReference type="PROSITE" id="PS50987">
    <property type="entry name" value="HTH_ARSR_2"/>
    <property type="match status" value="1"/>
</dbReference>
<evidence type="ECO:0000259" key="4">
    <source>
        <dbReference type="PROSITE" id="PS50987"/>
    </source>
</evidence>
<evidence type="ECO:0000256" key="2">
    <source>
        <dbReference type="ARBA" id="ARBA00023125"/>
    </source>
</evidence>
<keyword evidence="2" id="KW-0238">DNA-binding</keyword>
<dbReference type="CDD" id="cd00090">
    <property type="entry name" value="HTH_ARSR"/>
    <property type="match status" value="1"/>
</dbReference>
<reference evidence="5 6" key="1">
    <citation type="journal article" date="2015" name="BMC Genomics">
        <title>Genome mining reveals unlocked bioactive potential of marine Gram-negative bacteria.</title>
        <authorList>
            <person name="Machado H."/>
            <person name="Sonnenschein E.C."/>
            <person name="Melchiorsen J."/>
            <person name="Gram L."/>
        </authorList>
    </citation>
    <scope>NUCLEOTIDE SEQUENCE [LARGE SCALE GENOMIC DNA]</scope>
    <source>
        <strain evidence="5 6">S2471</strain>
    </source>
</reference>
<dbReference type="PANTHER" id="PTHR33154">
    <property type="entry name" value="TRANSCRIPTIONAL REGULATOR, ARSR FAMILY"/>
    <property type="match status" value="1"/>
</dbReference>
<organism evidence="5 6">
    <name type="scientific">Pseudoalteromonas rubra</name>
    <dbReference type="NCBI Taxonomy" id="43658"/>
    <lineage>
        <taxon>Bacteria</taxon>
        <taxon>Pseudomonadati</taxon>
        <taxon>Pseudomonadota</taxon>
        <taxon>Gammaproteobacteria</taxon>
        <taxon>Alteromonadales</taxon>
        <taxon>Pseudoalteromonadaceae</taxon>
        <taxon>Pseudoalteromonas</taxon>
    </lineage>
</organism>
<dbReference type="Gene3D" id="1.10.10.10">
    <property type="entry name" value="Winged helix-like DNA-binding domain superfamily/Winged helix DNA-binding domain"/>
    <property type="match status" value="1"/>
</dbReference>
<dbReference type="GO" id="GO:0003677">
    <property type="term" value="F:DNA binding"/>
    <property type="evidence" value="ECO:0007669"/>
    <property type="project" value="UniProtKB-KW"/>
</dbReference>
<gene>
    <name evidence="5" type="ORF">TW77_21015</name>
</gene>
<dbReference type="SUPFAM" id="SSF46785">
    <property type="entry name" value="Winged helix' DNA-binding domain"/>
    <property type="match status" value="1"/>
</dbReference>
<dbReference type="InterPro" id="IPR036390">
    <property type="entry name" value="WH_DNA-bd_sf"/>
</dbReference>
<evidence type="ECO:0000256" key="3">
    <source>
        <dbReference type="ARBA" id="ARBA00023163"/>
    </source>
</evidence>
<dbReference type="PANTHER" id="PTHR33154:SF28">
    <property type="entry name" value="HTH-TYPE TRANSCRIPTIONAL REGULATOR YGAV-RELATED"/>
    <property type="match status" value="1"/>
</dbReference>
<dbReference type="PRINTS" id="PR00778">
    <property type="entry name" value="HTHARSR"/>
</dbReference>
<dbReference type="InterPro" id="IPR051081">
    <property type="entry name" value="HTH_MetalResp_TranReg"/>
</dbReference>
<dbReference type="InterPro" id="IPR036388">
    <property type="entry name" value="WH-like_DNA-bd_sf"/>
</dbReference>
<keyword evidence="3" id="KW-0804">Transcription</keyword>
<feature type="domain" description="HTH arsR-type" evidence="4">
    <location>
        <begin position="5"/>
        <end position="99"/>
    </location>
</feature>
<name>A0A0F4QE19_9GAMM</name>
<keyword evidence="6" id="KW-1185">Reference proteome</keyword>
<accession>A0A0F4QE19</accession>
<dbReference type="GO" id="GO:0003700">
    <property type="term" value="F:DNA-binding transcription factor activity"/>
    <property type="evidence" value="ECO:0007669"/>
    <property type="project" value="InterPro"/>
</dbReference>
<dbReference type="OrthoDB" id="9796124at2"/>
<comment type="caution">
    <text evidence="5">The sequence shown here is derived from an EMBL/GenBank/DDBJ whole genome shotgun (WGS) entry which is preliminary data.</text>
</comment>
<evidence type="ECO:0000313" key="5">
    <source>
        <dbReference type="EMBL" id="KJZ05963.1"/>
    </source>
</evidence>
<protein>
    <submittedName>
        <fullName evidence="5">ArsR family transcriptional regulator</fullName>
    </submittedName>
</protein>
<evidence type="ECO:0000313" key="6">
    <source>
        <dbReference type="Proteomes" id="UP000033452"/>
    </source>
</evidence>
<dbReference type="InterPro" id="IPR001845">
    <property type="entry name" value="HTH_ArsR_DNA-bd_dom"/>
</dbReference>
<dbReference type="Pfam" id="PF01022">
    <property type="entry name" value="HTH_5"/>
    <property type="match status" value="1"/>
</dbReference>
<dbReference type="InterPro" id="IPR011991">
    <property type="entry name" value="ArsR-like_HTH"/>
</dbReference>
<dbReference type="AlphaFoldDB" id="A0A0F4QE19"/>
<evidence type="ECO:0000256" key="1">
    <source>
        <dbReference type="ARBA" id="ARBA00023015"/>
    </source>
</evidence>
<dbReference type="NCBIfam" id="NF033788">
    <property type="entry name" value="HTH_metalloreg"/>
    <property type="match status" value="1"/>
</dbReference>
<dbReference type="RefSeq" id="WP_046006920.1">
    <property type="nucleotide sequence ID" value="NZ_JXYA01000058.1"/>
</dbReference>
<dbReference type="SMART" id="SM00418">
    <property type="entry name" value="HTH_ARSR"/>
    <property type="match status" value="1"/>
</dbReference>
<keyword evidence="1" id="KW-0805">Transcription regulation</keyword>